<dbReference type="PANTHER" id="PTHR42870">
    <property type="entry name" value="ACETYL-COA C-ACETYLTRANSFERASE"/>
    <property type="match status" value="1"/>
</dbReference>
<dbReference type="Gene3D" id="3.40.47.10">
    <property type="match status" value="1"/>
</dbReference>
<evidence type="ECO:0000259" key="1">
    <source>
        <dbReference type="Pfam" id="PF00108"/>
    </source>
</evidence>
<dbReference type="InterPro" id="IPR020616">
    <property type="entry name" value="Thiolase_N"/>
</dbReference>
<dbReference type="GO" id="GO:0016747">
    <property type="term" value="F:acyltransferase activity, transferring groups other than amino-acyl groups"/>
    <property type="evidence" value="ECO:0007669"/>
    <property type="project" value="InterPro"/>
</dbReference>
<dbReference type="Pfam" id="PF00108">
    <property type="entry name" value="Thiolase_N"/>
    <property type="match status" value="1"/>
</dbReference>
<evidence type="ECO:0000313" key="2">
    <source>
        <dbReference type="EMBL" id="KKN55218.1"/>
    </source>
</evidence>
<gene>
    <name evidence="2" type="ORF">LCGC14_0584530</name>
</gene>
<dbReference type="AlphaFoldDB" id="A0A0F9UNL9"/>
<proteinExistence type="predicted"/>
<dbReference type="SUPFAM" id="SSF53901">
    <property type="entry name" value="Thiolase-like"/>
    <property type="match status" value="2"/>
</dbReference>
<protein>
    <recommendedName>
        <fullName evidence="1">Thiolase N-terminal domain-containing protein</fullName>
    </recommendedName>
</protein>
<feature type="domain" description="Thiolase N-terminal" evidence="1">
    <location>
        <begin position="5"/>
        <end position="196"/>
    </location>
</feature>
<dbReference type="PANTHER" id="PTHR42870:SF6">
    <property type="entry name" value="ACETYL-COA C-ACYLTRANSFERASE"/>
    <property type="match status" value="1"/>
</dbReference>
<sequence>MRKVAIIGVGVTKFKPRYLDKTYFELAYDATKLALEDANKNGAEITHKHLQSTVYGIYNELFERQFMPDIFINSYIGMNDKPGVRVATGGATGGYAVRTAYAEVASGLSDLTLCLGVEKCADCYDEQTGASTPEVLNSIAYSTDMTYEYPMGVNAASSYVSMVNAHFEEFGNPTEEQMALVSVKNHGNAMNNPKAQSPMKITVEDVLNSRIICYPFKLLDCCLYSEASAALILASEEKVKELKVENPIWITGVGAANTDCFIGNREDMGRLYSNIHAAKAAYKMAGLEYDKIKSQIDLAELHDAFSGQRMPNRHSLDKRLYRMKN</sequence>
<dbReference type="EMBL" id="LAZR01000895">
    <property type="protein sequence ID" value="KKN55218.1"/>
    <property type="molecule type" value="Genomic_DNA"/>
</dbReference>
<comment type="caution">
    <text evidence="2">The sequence shown here is derived from an EMBL/GenBank/DDBJ whole genome shotgun (WGS) entry which is preliminary data.</text>
</comment>
<name>A0A0F9UNL9_9ZZZZ</name>
<organism evidence="2">
    <name type="scientific">marine sediment metagenome</name>
    <dbReference type="NCBI Taxonomy" id="412755"/>
    <lineage>
        <taxon>unclassified sequences</taxon>
        <taxon>metagenomes</taxon>
        <taxon>ecological metagenomes</taxon>
    </lineage>
</organism>
<dbReference type="CDD" id="cd00829">
    <property type="entry name" value="SCP-x_thiolase"/>
    <property type="match status" value="1"/>
</dbReference>
<dbReference type="InterPro" id="IPR016039">
    <property type="entry name" value="Thiolase-like"/>
</dbReference>
<accession>A0A0F9UNL9</accession>
<reference evidence="2" key="1">
    <citation type="journal article" date="2015" name="Nature">
        <title>Complex archaea that bridge the gap between prokaryotes and eukaryotes.</title>
        <authorList>
            <person name="Spang A."/>
            <person name="Saw J.H."/>
            <person name="Jorgensen S.L."/>
            <person name="Zaremba-Niedzwiedzka K."/>
            <person name="Martijn J."/>
            <person name="Lind A.E."/>
            <person name="van Eijk R."/>
            <person name="Schleper C."/>
            <person name="Guy L."/>
            <person name="Ettema T.J."/>
        </authorList>
    </citation>
    <scope>NUCLEOTIDE SEQUENCE</scope>
</reference>